<evidence type="ECO:0000313" key="1">
    <source>
        <dbReference type="EMBL" id="KAF2474928.1"/>
    </source>
</evidence>
<dbReference type="EMBL" id="MU003497">
    <property type="protein sequence ID" value="KAF2474928.1"/>
    <property type="molecule type" value="Genomic_DNA"/>
</dbReference>
<protein>
    <submittedName>
        <fullName evidence="1">NAD(P)-binding protein</fullName>
    </submittedName>
</protein>
<comment type="caution">
    <text evidence="1">The sequence shown here is derived from an EMBL/GenBank/DDBJ whole genome shotgun (WGS) entry which is preliminary data.</text>
</comment>
<feature type="non-terminal residue" evidence="1">
    <location>
        <position position="327"/>
    </location>
</feature>
<dbReference type="Proteomes" id="UP000799755">
    <property type="component" value="Unassembled WGS sequence"/>
</dbReference>
<keyword evidence="2" id="KW-1185">Reference proteome</keyword>
<feature type="non-terminal residue" evidence="1">
    <location>
        <position position="1"/>
    </location>
</feature>
<reference evidence="1" key="1">
    <citation type="journal article" date="2020" name="Stud. Mycol.">
        <title>101 Dothideomycetes genomes: a test case for predicting lifestyles and emergence of pathogens.</title>
        <authorList>
            <person name="Haridas S."/>
            <person name="Albert R."/>
            <person name="Binder M."/>
            <person name="Bloem J."/>
            <person name="Labutti K."/>
            <person name="Salamov A."/>
            <person name="Andreopoulos B."/>
            <person name="Baker S."/>
            <person name="Barry K."/>
            <person name="Bills G."/>
            <person name="Bluhm B."/>
            <person name="Cannon C."/>
            <person name="Castanera R."/>
            <person name="Culley D."/>
            <person name="Daum C."/>
            <person name="Ezra D."/>
            <person name="Gonzalez J."/>
            <person name="Henrissat B."/>
            <person name="Kuo A."/>
            <person name="Liang C."/>
            <person name="Lipzen A."/>
            <person name="Lutzoni F."/>
            <person name="Magnuson J."/>
            <person name="Mondo S."/>
            <person name="Nolan M."/>
            <person name="Ohm R."/>
            <person name="Pangilinan J."/>
            <person name="Park H.-J."/>
            <person name="Ramirez L."/>
            <person name="Alfaro M."/>
            <person name="Sun H."/>
            <person name="Tritt A."/>
            <person name="Yoshinaga Y."/>
            <person name="Zwiers L.-H."/>
            <person name="Turgeon B."/>
            <person name="Goodwin S."/>
            <person name="Spatafora J."/>
            <person name="Crous P."/>
            <person name="Grigoriev I."/>
        </authorList>
    </citation>
    <scope>NUCLEOTIDE SEQUENCE</scope>
    <source>
        <strain evidence="1">ATCC 200398</strain>
    </source>
</reference>
<proteinExistence type="predicted"/>
<accession>A0ACB6R6M8</accession>
<evidence type="ECO:0000313" key="2">
    <source>
        <dbReference type="Proteomes" id="UP000799755"/>
    </source>
</evidence>
<organism evidence="1 2">
    <name type="scientific">Lindgomyces ingoldianus</name>
    <dbReference type="NCBI Taxonomy" id="673940"/>
    <lineage>
        <taxon>Eukaryota</taxon>
        <taxon>Fungi</taxon>
        <taxon>Dikarya</taxon>
        <taxon>Ascomycota</taxon>
        <taxon>Pezizomycotina</taxon>
        <taxon>Dothideomycetes</taxon>
        <taxon>Pleosporomycetidae</taxon>
        <taxon>Pleosporales</taxon>
        <taxon>Lindgomycetaceae</taxon>
        <taxon>Lindgomyces</taxon>
    </lineage>
</organism>
<name>A0ACB6R6M8_9PLEO</name>
<gene>
    <name evidence="1" type="ORF">BDR25DRAFT_205430</name>
</gene>
<sequence>RKIVLITGVTGFIGYHILLHPDLHWVPVRAVVRSTEQITTLLKNESIGARYQQGLVDFAHIPDFSDVGSWKVALCGVEVLIHVAGPLPWKCLDPVRDILVATDRMAAAIFDAARTSHFLKRIILTSSISACTPLHGDGPFCPTTRVSIPSEPWSTVSAAYQASRINLRNNSHKFVQSNKLPFDVINILLPFVFGRNQMAESTGDLLAHFSNRMLLALLLGHRTSHPIIAQAAHIDDVVTVHIKAMYDTIPGNQDYAVTSAIIFNDAIDIARKHFPRAFESGALRAGDMPSGIVQWDTRKTNRVFEMGFYGFDRMVLDVVKQYLEFLE</sequence>